<evidence type="ECO:0000313" key="3">
    <source>
        <dbReference type="EMBL" id="AQP99176.1"/>
    </source>
</evidence>
<evidence type="ECO:0000256" key="2">
    <source>
        <dbReference type="SAM" id="MobiDB-lite"/>
    </source>
</evidence>
<dbReference type="AlphaFoldDB" id="A0A1Q2GVP4"/>
<dbReference type="KEGG" id="paln:B0W48_04755"/>
<dbReference type="Proteomes" id="UP000188243">
    <property type="component" value="Chromosome"/>
</dbReference>
<feature type="compositionally biased region" description="Polar residues" evidence="2">
    <location>
        <begin position="67"/>
        <end position="76"/>
    </location>
</feature>
<accession>A0A1Q2GVP4</accession>
<feature type="region of interest" description="Disordered" evidence="2">
    <location>
        <begin position="49"/>
        <end position="85"/>
    </location>
</feature>
<reference evidence="3 4" key="1">
    <citation type="submission" date="2017-02" db="EMBL/GenBank/DDBJ databases">
        <title>Complete genome sequence of the cold-active Pseudoalteromonas aliena strain EH1 isolated from Arctic seawater.</title>
        <authorList>
            <person name="Kim E."/>
            <person name="Heo E."/>
            <person name="Kim H."/>
            <person name="Kim D."/>
        </authorList>
    </citation>
    <scope>NUCLEOTIDE SEQUENCE [LARGE SCALE GENOMIC DNA]</scope>
    <source>
        <strain evidence="3 4">EH1</strain>
    </source>
</reference>
<gene>
    <name evidence="3" type="ORF">B0W48_04755</name>
</gene>
<feature type="compositionally biased region" description="Basic and acidic residues" evidence="2">
    <location>
        <begin position="52"/>
        <end position="66"/>
    </location>
</feature>
<proteinExistence type="predicted"/>
<keyword evidence="1" id="KW-0175">Coiled coil</keyword>
<feature type="coiled-coil region" evidence="1">
    <location>
        <begin position="111"/>
        <end position="171"/>
    </location>
</feature>
<sequence>MVNIMENMRISNTAPNIDLYTKGLASSNKSPQQLLSQKAVTASSQVNISAEGQDKLRQETSADEKQVSSLSTQESIANDKDKLGGNIIKQLNDKDAEAVSKGESTEPKTPIDELIEQKKKEIEALELQLDELVDDGSEQVAEQKKALQNQLVELNGQLLILMEEKLKLEKDN</sequence>
<protein>
    <submittedName>
        <fullName evidence="3">Uncharacterized protein</fullName>
    </submittedName>
</protein>
<evidence type="ECO:0000256" key="1">
    <source>
        <dbReference type="SAM" id="Coils"/>
    </source>
</evidence>
<dbReference type="EMBL" id="CP019628">
    <property type="protein sequence ID" value="AQP99176.1"/>
    <property type="molecule type" value="Genomic_DNA"/>
</dbReference>
<organism evidence="3 4">
    <name type="scientific">Pseudoalteromonas aliena</name>
    <dbReference type="NCBI Taxonomy" id="247523"/>
    <lineage>
        <taxon>Bacteria</taxon>
        <taxon>Pseudomonadati</taxon>
        <taxon>Pseudomonadota</taxon>
        <taxon>Gammaproteobacteria</taxon>
        <taxon>Alteromonadales</taxon>
        <taxon>Pseudoalteromonadaceae</taxon>
        <taxon>Pseudoalteromonas</taxon>
    </lineage>
</organism>
<evidence type="ECO:0000313" key="4">
    <source>
        <dbReference type="Proteomes" id="UP000188243"/>
    </source>
</evidence>
<name>A0A1Q2GVP4_9GAMM</name>
<dbReference type="STRING" id="247523.B0W48_04755"/>